<dbReference type="AlphaFoldDB" id="A0A3Q8XQ76"/>
<dbReference type="KEGG" id="abaw:D5400_07790"/>
<dbReference type="Proteomes" id="UP000268192">
    <property type="component" value="Chromosome"/>
</dbReference>
<dbReference type="InterPro" id="IPR038696">
    <property type="entry name" value="IalB_sf"/>
</dbReference>
<sequence>MKKAHLQHLSLAAVGLFILTEAAVASGYREFRDWQVNCSSALTCRLTPTLPDDAPFYAFTFSRSNAPDAPVELTVGFRETLPDASARMDIEITDGPALSLEFAEAEQREDYSELHFEDDAVLRSLIEAMKNGTEMTVSISSDDPSAITEVSLSGVTASLLFIDESQDRLERTDALQAIGDREPPASSPISAITSFDELPAHIAADFTDDTGYCGGLDDDRFAAMEGVLVDRGDEGVMLLLPCGLGGAYNFPYAVYIGGELATLRARDFPVMGEDGPQSEPFAYNIDFDQTTDRITSFFKGRGIGDCGTLSVWSVENDGYGPSLTLVEQRVKDDCDGDYGDGPESWPLVWPAAQ</sequence>
<gene>
    <name evidence="1" type="ORF">D5400_07790</name>
</gene>
<dbReference type="EMBL" id="CP032509">
    <property type="protein sequence ID" value="AZN71185.1"/>
    <property type="molecule type" value="Genomic_DNA"/>
</dbReference>
<name>A0A3Q8XQ76_9HYPH</name>
<dbReference type="OrthoDB" id="330924at2"/>
<dbReference type="Gene3D" id="2.60.40.1880">
    <property type="entry name" value="Invasion associated locus B (IalB) protein"/>
    <property type="match status" value="1"/>
</dbReference>
<organism evidence="1 2">
    <name type="scientific">Georhizobium profundi</name>
    <dbReference type="NCBI Taxonomy" id="2341112"/>
    <lineage>
        <taxon>Bacteria</taxon>
        <taxon>Pseudomonadati</taxon>
        <taxon>Pseudomonadota</taxon>
        <taxon>Alphaproteobacteria</taxon>
        <taxon>Hyphomicrobiales</taxon>
        <taxon>Rhizobiaceae</taxon>
        <taxon>Georhizobium</taxon>
    </lineage>
</organism>
<dbReference type="InterPro" id="IPR009560">
    <property type="entry name" value="DUF1176"/>
</dbReference>
<proteinExistence type="predicted"/>
<protein>
    <submittedName>
        <fullName evidence="1">DUF1176 domain-containing protein</fullName>
    </submittedName>
</protein>
<evidence type="ECO:0000313" key="2">
    <source>
        <dbReference type="Proteomes" id="UP000268192"/>
    </source>
</evidence>
<keyword evidence="2" id="KW-1185">Reference proteome</keyword>
<reference evidence="1 2" key="1">
    <citation type="submission" date="2018-09" db="EMBL/GenBank/DDBJ databases">
        <title>Marinorhizobium profundi gen. nov., sp. nov., isolated from a deep-sea sediment sample from the New Britain Trench and proposal of Marinorhizobiaceae fam. nov. in the order Rhizobiales of the class Alphaproteobacteria.</title>
        <authorList>
            <person name="Cao J."/>
        </authorList>
    </citation>
    <scope>NUCLEOTIDE SEQUENCE [LARGE SCALE GENOMIC DNA]</scope>
    <source>
        <strain evidence="1 2">WS11</strain>
    </source>
</reference>
<dbReference type="Pfam" id="PF06674">
    <property type="entry name" value="DUF1176"/>
    <property type="match status" value="1"/>
</dbReference>
<evidence type="ECO:0000313" key="1">
    <source>
        <dbReference type="EMBL" id="AZN71185.1"/>
    </source>
</evidence>
<accession>A0A3Q8XQ76</accession>
<dbReference type="RefSeq" id="WP_126009219.1">
    <property type="nucleotide sequence ID" value="NZ_CP032509.1"/>
</dbReference>